<dbReference type="OrthoDB" id="4468168at2759"/>
<keyword evidence="1" id="KW-0732">Signal</keyword>
<feature type="chain" id="PRO_5002528701" description="DUF7907 domain-containing protein" evidence="1">
    <location>
        <begin position="22"/>
        <end position="173"/>
    </location>
</feature>
<organism evidence="3 4">
    <name type="scientific">Aspergillus ochraceoroseus</name>
    <dbReference type="NCBI Taxonomy" id="138278"/>
    <lineage>
        <taxon>Eukaryota</taxon>
        <taxon>Fungi</taxon>
        <taxon>Dikarya</taxon>
        <taxon>Ascomycota</taxon>
        <taxon>Pezizomycotina</taxon>
        <taxon>Eurotiomycetes</taxon>
        <taxon>Eurotiomycetidae</taxon>
        <taxon>Eurotiales</taxon>
        <taxon>Aspergillaceae</taxon>
        <taxon>Aspergillus</taxon>
        <taxon>Aspergillus subgen. Nidulantes</taxon>
    </lineage>
</organism>
<evidence type="ECO:0000256" key="1">
    <source>
        <dbReference type="SAM" id="SignalP"/>
    </source>
</evidence>
<accession>A0A0F8UUD4</accession>
<gene>
    <name evidence="3" type="ORF">AOCH_002015</name>
</gene>
<keyword evidence="4" id="KW-1185">Reference proteome</keyword>
<dbReference type="EMBL" id="JYKN01000775">
    <property type="protein sequence ID" value="KKK23093.1"/>
    <property type="molecule type" value="Genomic_DNA"/>
</dbReference>
<evidence type="ECO:0000313" key="4">
    <source>
        <dbReference type="Proteomes" id="UP000034947"/>
    </source>
</evidence>
<dbReference type="InterPro" id="IPR057229">
    <property type="entry name" value="DUF7907"/>
</dbReference>
<feature type="signal peptide" evidence="1">
    <location>
        <begin position="1"/>
        <end position="21"/>
    </location>
</feature>
<feature type="domain" description="DUF7907" evidence="2">
    <location>
        <begin position="31"/>
        <end position="166"/>
    </location>
</feature>
<protein>
    <recommendedName>
        <fullName evidence="2">DUF7907 domain-containing protein</fullName>
    </recommendedName>
</protein>
<name>A0A0F8UUD4_9EURO</name>
<reference evidence="3 4" key="1">
    <citation type="submission" date="2015-02" db="EMBL/GenBank/DDBJ databases">
        <title>Draft Genome Sequences of Two Closely-Related Aflatoxigenic Aspergillus Species Obtained from the Cote d'Ivoire.</title>
        <authorList>
            <person name="Moore G.G."/>
            <person name="Beltz S.B."/>
            <person name="Mack B.M."/>
        </authorList>
    </citation>
    <scope>NUCLEOTIDE SEQUENCE [LARGE SCALE GENOMIC DNA]</scope>
    <source>
        <strain evidence="3 4">SRRC1432</strain>
    </source>
</reference>
<dbReference type="Proteomes" id="UP000034947">
    <property type="component" value="Unassembled WGS sequence"/>
</dbReference>
<sequence length="173" mass="18730">MSSSTGFFLSFLTLSATSAIASHPYRYYLKSNNGYYLSSSMTYNGHINYVLLAGESLAQPLNLYTGDGSITVETSNVIGASSQAPLLLSDNAGISETYKQVILGEQKSGTYTKDFSFADDGGLGLKKDGFHGFVACTASKDVKQLYWATVDGDVPVCCEKVSFTRQWYLNKTA</sequence>
<evidence type="ECO:0000259" key="2">
    <source>
        <dbReference type="Pfam" id="PF25484"/>
    </source>
</evidence>
<proteinExistence type="predicted"/>
<dbReference type="Pfam" id="PF25484">
    <property type="entry name" value="DUF7907"/>
    <property type="match status" value="1"/>
</dbReference>
<comment type="caution">
    <text evidence="3">The sequence shown here is derived from an EMBL/GenBank/DDBJ whole genome shotgun (WGS) entry which is preliminary data.</text>
</comment>
<dbReference type="AlphaFoldDB" id="A0A0F8UUD4"/>
<dbReference type="VEuPathDB" id="FungiDB:P175DRAFT_0406007"/>
<evidence type="ECO:0000313" key="3">
    <source>
        <dbReference type="EMBL" id="KKK23093.1"/>
    </source>
</evidence>